<dbReference type="Gene3D" id="3.90.220.20">
    <property type="entry name" value="DNA methylase specificity domains"/>
    <property type="match status" value="2"/>
</dbReference>
<dbReference type="InterPro" id="IPR044946">
    <property type="entry name" value="Restrct_endonuc_typeI_TRD_sf"/>
</dbReference>
<dbReference type="GO" id="GO:0009307">
    <property type="term" value="P:DNA restriction-modification system"/>
    <property type="evidence" value="ECO:0007669"/>
    <property type="project" value="UniProtKB-KW"/>
</dbReference>
<dbReference type="EMBL" id="JACHBS010000001">
    <property type="protein sequence ID" value="MBB5616913.1"/>
    <property type="molecule type" value="Genomic_DNA"/>
</dbReference>
<keyword evidence="3" id="KW-0238">DNA-binding</keyword>
<reference evidence="6 7" key="1">
    <citation type="submission" date="2020-08" db="EMBL/GenBank/DDBJ databases">
        <title>Sequencing the genomes of 1000 actinobacteria strains.</title>
        <authorList>
            <person name="Klenk H.-P."/>
        </authorList>
    </citation>
    <scope>NUCLEOTIDE SEQUENCE [LARGE SCALE GENOMIC DNA]</scope>
    <source>
        <strain evidence="6 7">DSM 23889</strain>
    </source>
</reference>
<feature type="domain" description="Type I restriction modification DNA specificity" evidence="5">
    <location>
        <begin position="108"/>
        <end position="194"/>
    </location>
</feature>
<evidence type="ECO:0000256" key="4">
    <source>
        <dbReference type="ARBA" id="ARBA00038652"/>
    </source>
</evidence>
<gene>
    <name evidence="6" type="ORF">BJ959_000409</name>
</gene>
<evidence type="ECO:0000313" key="7">
    <source>
        <dbReference type="Proteomes" id="UP000552883"/>
    </source>
</evidence>
<protein>
    <recommendedName>
        <fullName evidence="5">Type I restriction modification DNA specificity domain-containing protein</fullName>
    </recommendedName>
</protein>
<dbReference type="PANTHER" id="PTHR43140:SF1">
    <property type="entry name" value="TYPE I RESTRICTION ENZYME ECOKI SPECIFICITY SUBUNIT"/>
    <property type="match status" value="1"/>
</dbReference>
<dbReference type="InterPro" id="IPR051212">
    <property type="entry name" value="Type-I_RE_S_subunit"/>
</dbReference>
<dbReference type="RefSeq" id="WP_153980935.1">
    <property type="nucleotide sequence ID" value="NZ_BAAANZ010000001.1"/>
</dbReference>
<sequence>MAPASQGSAVRPILGLPVRFASLGEVADIANSGVDKKLVEGQAPVRLLNFMDVYRNTRITSQVVNATTTAPESRVQATALVMGDVVVTPTSESIDDLARSAVVVEDIPNLVYSYHVMRLRPDRTIIDSSFLSYLFGSRGLQTQIRAAANGITRFGLTRSKWESLRVPLPPIEVQRDVVRKLDSFTRLEAEIQGELALRKVQVAHYRRSSIALAEGTYPSVALEDVFDMRTGYTPSRSEPRNWTDGSVPWFRLEDIRERGRILEDSFQHVTTFAVKGGRLFPADSLLMSTIATIGEHALVRVPHLANQQFISLSVNSKFESLLDKRYLFHLAFGLGEWCRKNTTGSSLPMVRMVDFKKVPVPIPPLSIQRAVAEPLDRFEELIVNLGAELAARRKQYEYYRDKLLTFEEAPA</sequence>
<dbReference type="PANTHER" id="PTHR43140">
    <property type="entry name" value="TYPE-1 RESTRICTION ENZYME ECOKI SPECIFICITY PROTEIN"/>
    <property type="match status" value="1"/>
</dbReference>
<evidence type="ECO:0000256" key="2">
    <source>
        <dbReference type="ARBA" id="ARBA00022747"/>
    </source>
</evidence>
<organism evidence="6 7">
    <name type="scientific">Microcella frigidaquae</name>
    <dbReference type="NCBI Taxonomy" id="424758"/>
    <lineage>
        <taxon>Bacteria</taxon>
        <taxon>Bacillati</taxon>
        <taxon>Actinomycetota</taxon>
        <taxon>Actinomycetes</taxon>
        <taxon>Micrococcales</taxon>
        <taxon>Microbacteriaceae</taxon>
        <taxon>Microcella</taxon>
    </lineage>
</organism>
<keyword evidence="2" id="KW-0680">Restriction system</keyword>
<keyword evidence="7" id="KW-1185">Reference proteome</keyword>
<evidence type="ECO:0000256" key="3">
    <source>
        <dbReference type="ARBA" id="ARBA00023125"/>
    </source>
</evidence>
<comment type="similarity">
    <text evidence="1">Belongs to the type-I restriction system S methylase family.</text>
</comment>
<dbReference type="Proteomes" id="UP000552883">
    <property type="component" value="Unassembled WGS sequence"/>
</dbReference>
<dbReference type="Pfam" id="PF01420">
    <property type="entry name" value="Methylase_S"/>
    <property type="match status" value="2"/>
</dbReference>
<comment type="subunit">
    <text evidence="4">The methyltransferase is composed of M and S polypeptides.</text>
</comment>
<name>A0A840X344_9MICO</name>
<dbReference type="InterPro" id="IPR000055">
    <property type="entry name" value="Restrct_endonuc_typeI_TRD"/>
</dbReference>
<dbReference type="SUPFAM" id="SSF116734">
    <property type="entry name" value="DNA methylase specificity domain"/>
    <property type="match status" value="2"/>
</dbReference>
<accession>A0A840X344</accession>
<proteinExistence type="inferred from homology"/>
<dbReference type="AlphaFoldDB" id="A0A840X344"/>
<comment type="caution">
    <text evidence="6">The sequence shown here is derived from an EMBL/GenBank/DDBJ whole genome shotgun (WGS) entry which is preliminary data.</text>
</comment>
<dbReference type="CDD" id="cd17281">
    <property type="entry name" value="RMtype1_S_HpyAXIII_TRD1-CR1_like"/>
    <property type="match status" value="1"/>
</dbReference>
<evidence type="ECO:0000259" key="5">
    <source>
        <dbReference type="Pfam" id="PF01420"/>
    </source>
</evidence>
<evidence type="ECO:0000256" key="1">
    <source>
        <dbReference type="ARBA" id="ARBA00010923"/>
    </source>
</evidence>
<dbReference type="GO" id="GO:0003677">
    <property type="term" value="F:DNA binding"/>
    <property type="evidence" value="ECO:0007669"/>
    <property type="project" value="UniProtKB-KW"/>
</dbReference>
<evidence type="ECO:0000313" key="6">
    <source>
        <dbReference type="EMBL" id="MBB5616913.1"/>
    </source>
</evidence>
<dbReference type="OrthoDB" id="3197085at2"/>
<feature type="domain" description="Type I restriction modification DNA specificity" evidence="5">
    <location>
        <begin position="219"/>
        <end position="380"/>
    </location>
</feature>